<sequence>MKSMLAQMANACKARHADQDRTKTSSRLSEHRFRYLLRRRIRFTSRKATHAVNDMPQKLSSWLAANYKQVLLPFFHTSEMVRRYFLETAADATPETSAAVQKRKIRSPTARAMMAHAHYRFKMTLKYKMERVDGRMVECEEEYTSKTCSGCGVIKNNLGGSEVFRCDSCLAVFDRDVNAARNIFHKNMRLLL</sequence>
<dbReference type="PANTHER" id="PTHR36172:SF1">
    <property type="entry name" value="RESOLVASE-RELATED"/>
    <property type="match status" value="1"/>
</dbReference>
<evidence type="ECO:0000256" key="1">
    <source>
        <dbReference type="ARBA" id="ARBA00023125"/>
    </source>
</evidence>
<dbReference type="InterPro" id="IPR051491">
    <property type="entry name" value="Recombinase/Transposase-rel"/>
</dbReference>
<dbReference type="Proteomes" id="UP000198211">
    <property type="component" value="Unassembled WGS sequence"/>
</dbReference>
<dbReference type="InterPro" id="IPR010095">
    <property type="entry name" value="Cas12f1-like_TNB"/>
</dbReference>
<dbReference type="AlphaFoldDB" id="A0A225WSV0"/>
<gene>
    <name evidence="3" type="ORF">PHMEG_0004829</name>
</gene>
<proteinExistence type="predicted"/>
<name>A0A225WSV0_9STRA</name>
<evidence type="ECO:0000259" key="2">
    <source>
        <dbReference type="Pfam" id="PF07282"/>
    </source>
</evidence>
<feature type="domain" description="Cas12f1-like TNB" evidence="2">
    <location>
        <begin position="118"/>
        <end position="183"/>
    </location>
</feature>
<protein>
    <submittedName>
        <fullName evidence="3">Transposase</fullName>
    </submittedName>
</protein>
<dbReference type="Pfam" id="PF07282">
    <property type="entry name" value="Cas12f1-like_TNB"/>
    <property type="match status" value="1"/>
</dbReference>
<evidence type="ECO:0000313" key="4">
    <source>
        <dbReference type="Proteomes" id="UP000198211"/>
    </source>
</evidence>
<keyword evidence="1" id="KW-0238">DNA-binding</keyword>
<dbReference type="PANTHER" id="PTHR36172">
    <property type="match status" value="1"/>
</dbReference>
<dbReference type="GO" id="GO:0003677">
    <property type="term" value="F:DNA binding"/>
    <property type="evidence" value="ECO:0007669"/>
    <property type="project" value="UniProtKB-KW"/>
</dbReference>
<accession>A0A225WSV0</accession>
<dbReference type="EMBL" id="NBNE01000296">
    <property type="protein sequence ID" value="OWZ20714.1"/>
    <property type="molecule type" value="Genomic_DNA"/>
</dbReference>
<keyword evidence="4" id="KW-1185">Reference proteome</keyword>
<comment type="caution">
    <text evidence="3">The sequence shown here is derived from an EMBL/GenBank/DDBJ whole genome shotgun (WGS) entry which is preliminary data.</text>
</comment>
<reference evidence="4" key="1">
    <citation type="submission" date="2017-03" db="EMBL/GenBank/DDBJ databases">
        <title>Phytopthora megakarya and P. palmivora, two closely related causual agents of cacao black pod achieved similar genome size and gene model numbers by different mechanisms.</title>
        <authorList>
            <person name="Ali S."/>
            <person name="Shao J."/>
            <person name="Larry D.J."/>
            <person name="Kronmiller B."/>
            <person name="Shen D."/>
            <person name="Strem M.D."/>
            <person name="Melnick R.L."/>
            <person name="Guiltinan M.J."/>
            <person name="Tyler B.M."/>
            <person name="Meinhardt L.W."/>
            <person name="Bailey B.A."/>
        </authorList>
    </citation>
    <scope>NUCLEOTIDE SEQUENCE [LARGE SCALE GENOMIC DNA]</scope>
    <source>
        <strain evidence="4">zdho120</strain>
    </source>
</reference>
<organism evidence="3 4">
    <name type="scientific">Phytophthora megakarya</name>
    <dbReference type="NCBI Taxonomy" id="4795"/>
    <lineage>
        <taxon>Eukaryota</taxon>
        <taxon>Sar</taxon>
        <taxon>Stramenopiles</taxon>
        <taxon>Oomycota</taxon>
        <taxon>Peronosporomycetes</taxon>
        <taxon>Peronosporales</taxon>
        <taxon>Peronosporaceae</taxon>
        <taxon>Phytophthora</taxon>
    </lineage>
</organism>
<evidence type="ECO:0000313" key="3">
    <source>
        <dbReference type="EMBL" id="OWZ20714.1"/>
    </source>
</evidence>
<dbReference type="OrthoDB" id="122137at2759"/>